<sequence>MKVLVMTLRERIERFSDFSIIPKDWTLVFAGYESDTEKLLEIGMDADTIFVDAIQPVKKGLIERMPNLKLIHSEGVGYDRIDYNAAKKKGVFVCNNAAANSRAVAEQAVLLMLAVLRRTVEGDKMVREARQIEAKSNWSLEGIRELWNCHVGIIGMGAIGQETAKRLKGFETKVSYYSRHRLPEELETELQATYLPLDALLQQCDIISLHLPANSETKDFMNLDRFRQMKESSILINTSRGDIVDQHALMFALKERMIAGAGLDTISPEPVTQNNILLQLPEEIKYNIIFSPHIGGVTEQAFIHMHRFVWENMKRVAEGKRPKHIVNGL</sequence>
<feature type="domain" description="D-isomer specific 2-hydroxyacid dehydrogenase catalytic" evidence="5">
    <location>
        <begin position="26"/>
        <end position="327"/>
    </location>
</feature>
<evidence type="ECO:0000259" key="6">
    <source>
        <dbReference type="Pfam" id="PF02826"/>
    </source>
</evidence>
<gene>
    <name evidence="7" type="ORF">NG54_04200</name>
</gene>
<dbReference type="InterPro" id="IPR029752">
    <property type="entry name" value="D-isomer_DH_CS1"/>
</dbReference>
<proteinExistence type="inferred from homology"/>
<dbReference type="InterPro" id="IPR006139">
    <property type="entry name" value="D-isomer_2_OHA_DH_cat_dom"/>
</dbReference>
<evidence type="ECO:0000256" key="3">
    <source>
        <dbReference type="ARBA" id="ARBA00023027"/>
    </source>
</evidence>
<comment type="caution">
    <text evidence="7">The sequence shown here is derived from an EMBL/GenBank/DDBJ whole genome shotgun (WGS) entry which is preliminary data.</text>
</comment>
<accession>A0A0A6VFK8</accession>
<organism evidence="7 8">
    <name type="scientific">Heyndrickxia ginsengihumi</name>
    <dbReference type="NCBI Taxonomy" id="363870"/>
    <lineage>
        <taxon>Bacteria</taxon>
        <taxon>Bacillati</taxon>
        <taxon>Bacillota</taxon>
        <taxon>Bacilli</taxon>
        <taxon>Bacillales</taxon>
        <taxon>Bacillaceae</taxon>
        <taxon>Heyndrickxia</taxon>
    </lineage>
</organism>
<feature type="domain" description="D-isomer specific 2-hydroxyacid dehydrogenase NAD-binding" evidence="6">
    <location>
        <begin position="110"/>
        <end position="295"/>
    </location>
</feature>
<dbReference type="Gene3D" id="3.40.50.720">
    <property type="entry name" value="NAD(P)-binding Rossmann-like Domain"/>
    <property type="match status" value="2"/>
</dbReference>
<evidence type="ECO:0000256" key="4">
    <source>
        <dbReference type="RuleBase" id="RU003719"/>
    </source>
</evidence>
<dbReference type="SUPFAM" id="SSF51735">
    <property type="entry name" value="NAD(P)-binding Rossmann-fold domains"/>
    <property type="match status" value="1"/>
</dbReference>
<dbReference type="RefSeq" id="WP_035353521.1">
    <property type="nucleotide sequence ID" value="NZ_JRUN01000008.1"/>
</dbReference>
<keyword evidence="2 4" id="KW-0560">Oxidoreductase</keyword>
<dbReference type="Pfam" id="PF02826">
    <property type="entry name" value="2-Hacid_dh_C"/>
    <property type="match status" value="1"/>
</dbReference>
<dbReference type="InterPro" id="IPR029753">
    <property type="entry name" value="D-isomer_DH_CS"/>
</dbReference>
<dbReference type="InterPro" id="IPR036291">
    <property type="entry name" value="NAD(P)-bd_dom_sf"/>
</dbReference>
<evidence type="ECO:0000256" key="2">
    <source>
        <dbReference type="ARBA" id="ARBA00023002"/>
    </source>
</evidence>
<dbReference type="Proteomes" id="UP000030588">
    <property type="component" value="Unassembled WGS sequence"/>
</dbReference>
<evidence type="ECO:0000256" key="1">
    <source>
        <dbReference type="ARBA" id="ARBA00005854"/>
    </source>
</evidence>
<dbReference type="OrthoDB" id="9805416at2"/>
<dbReference type="InterPro" id="IPR006140">
    <property type="entry name" value="D-isomer_DH_NAD-bd"/>
</dbReference>
<dbReference type="PROSITE" id="PS00671">
    <property type="entry name" value="D_2_HYDROXYACID_DH_3"/>
    <property type="match status" value="1"/>
</dbReference>
<dbReference type="GO" id="GO:0016618">
    <property type="term" value="F:hydroxypyruvate reductase [NAD(P)H] activity"/>
    <property type="evidence" value="ECO:0007669"/>
    <property type="project" value="TreeGrafter"/>
</dbReference>
<name>A0A0A6VFK8_9BACI</name>
<protein>
    <submittedName>
        <fullName evidence="7">GyaR protein</fullName>
    </submittedName>
</protein>
<evidence type="ECO:0000313" key="8">
    <source>
        <dbReference type="Proteomes" id="UP000030588"/>
    </source>
</evidence>
<dbReference type="SUPFAM" id="SSF52283">
    <property type="entry name" value="Formate/glycerate dehydrogenase catalytic domain-like"/>
    <property type="match status" value="1"/>
</dbReference>
<evidence type="ECO:0000259" key="5">
    <source>
        <dbReference type="Pfam" id="PF00389"/>
    </source>
</evidence>
<dbReference type="GO" id="GO:0030267">
    <property type="term" value="F:glyoxylate reductase (NADPH) activity"/>
    <property type="evidence" value="ECO:0007669"/>
    <property type="project" value="TreeGrafter"/>
</dbReference>
<dbReference type="PANTHER" id="PTHR10996">
    <property type="entry name" value="2-HYDROXYACID DEHYDROGENASE-RELATED"/>
    <property type="match status" value="1"/>
</dbReference>
<dbReference type="InterPro" id="IPR050223">
    <property type="entry name" value="D-isomer_2-hydroxyacid_DH"/>
</dbReference>
<dbReference type="PROSITE" id="PS00670">
    <property type="entry name" value="D_2_HYDROXYACID_DH_2"/>
    <property type="match status" value="1"/>
</dbReference>
<reference evidence="7 8" key="1">
    <citation type="submission" date="2014-10" db="EMBL/GenBank/DDBJ databases">
        <title>Draft genome of phytase producing Bacillus ginsengihumi strain M2.11.</title>
        <authorList>
            <person name="Toymentseva A."/>
            <person name="Boulygina E.A."/>
            <person name="Kazakov S.V."/>
            <person name="Kayumov I."/>
            <person name="Suleimanova A.D."/>
            <person name="Mardanova A.M."/>
            <person name="Maria S.N."/>
            <person name="Sergey M.Y."/>
            <person name="Sharipova M.R."/>
        </authorList>
    </citation>
    <scope>NUCLEOTIDE SEQUENCE [LARGE SCALE GENOMIC DNA]</scope>
    <source>
        <strain evidence="7 8">M2.11</strain>
    </source>
</reference>
<keyword evidence="3" id="KW-0520">NAD</keyword>
<dbReference type="EMBL" id="JRUN01000008">
    <property type="protein sequence ID" value="KHD86233.1"/>
    <property type="molecule type" value="Genomic_DNA"/>
</dbReference>
<comment type="similarity">
    <text evidence="1 4">Belongs to the D-isomer specific 2-hydroxyacid dehydrogenase family.</text>
</comment>
<dbReference type="PANTHER" id="PTHR10996:SF257">
    <property type="entry name" value="GLYOXYLATE REDUCTASE 1"/>
    <property type="match status" value="1"/>
</dbReference>
<dbReference type="STRING" id="363870.NG54_04200"/>
<dbReference type="AlphaFoldDB" id="A0A0A6VFK8"/>
<dbReference type="FunFam" id="3.40.50.720:FF:000203">
    <property type="entry name" value="D-3-phosphoglycerate dehydrogenase (SerA)"/>
    <property type="match status" value="1"/>
</dbReference>
<dbReference type="PROSITE" id="PS00065">
    <property type="entry name" value="D_2_HYDROXYACID_DH_1"/>
    <property type="match status" value="1"/>
</dbReference>
<dbReference type="CDD" id="cd12175">
    <property type="entry name" value="2-Hacid_dh_11"/>
    <property type="match status" value="1"/>
</dbReference>
<dbReference type="GO" id="GO:0005829">
    <property type="term" value="C:cytosol"/>
    <property type="evidence" value="ECO:0007669"/>
    <property type="project" value="TreeGrafter"/>
</dbReference>
<evidence type="ECO:0000313" key="7">
    <source>
        <dbReference type="EMBL" id="KHD86233.1"/>
    </source>
</evidence>
<dbReference type="Pfam" id="PF00389">
    <property type="entry name" value="2-Hacid_dh"/>
    <property type="match status" value="1"/>
</dbReference>
<dbReference type="GO" id="GO:0051287">
    <property type="term" value="F:NAD binding"/>
    <property type="evidence" value="ECO:0007669"/>
    <property type="project" value="InterPro"/>
</dbReference>